<feature type="compositionally biased region" description="Basic residues" evidence="1">
    <location>
        <begin position="63"/>
        <end position="74"/>
    </location>
</feature>
<feature type="compositionally biased region" description="Low complexity" evidence="1">
    <location>
        <begin position="23"/>
        <end position="39"/>
    </location>
</feature>
<feature type="region of interest" description="Disordered" evidence="1">
    <location>
        <begin position="1"/>
        <end position="94"/>
    </location>
</feature>
<evidence type="ECO:0000313" key="2">
    <source>
        <dbReference type="EMBL" id="KAG0542580.1"/>
    </source>
</evidence>
<name>A0A921RP35_SORBI</name>
<accession>A0A921RP35</accession>
<organism evidence="2 3">
    <name type="scientific">Sorghum bicolor</name>
    <name type="common">Sorghum</name>
    <name type="synonym">Sorghum vulgare</name>
    <dbReference type="NCBI Taxonomy" id="4558"/>
    <lineage>
        <taxon>Eukaryota</taxon>
        <taxon>Viridiplantae</taxon>
        <taxon>Streptophyta</taxon>
        <taxon>Embryophyta</taxon>
        <taxon>Tracheophyta</taxon>
        <taxon>Spermatophyta</taxon>
        <taxon>Magnoliopsida</taxon>
        <taxon>Liliopsida</taxon>
        <taxon>Poales</taxon>
        <taxon>Poaceae</taxon>
        <taxon>PACMAD clade</taxon>
        <taxon>Panicoideae</taxon>
        <taxon>Andropogonodae</taxon>
        <taxon>Andropogoneae</taxon>
        <taxon>Sorghinae</taxon>
        <taxon>Sorghum</taxon>
    </lineage>
</organism>
<proteinExistence type="predicted"/>
<feature type="compositionally biased region" description="Basic residues" evidence="1">
    <location>
        <begin position="40"/>
        <end position="54"/>
    </location>
</feature>
<sequence length="94" mass="10707">MVSSTAQPQPQQKPHVVRRRTTTTRPASPSRSSRTGCRWTTRRARCGRTTRRRSATAWSRSTPRCRSRPWRRARSASPTCSSSRRAGARMPRAV</sequence>
<gene>
    <name evidence="2" type="ORF">BDA96_02G116700</name>
</gene>
<reference evidence="2" key="1">
    <citation type="journal article" date="2019" name="BMC Genomics">
        <title>A new reference genome for Sorghum bicolor reveals high levels of sequence similarity between sweet and grain genotypes: implications for the genetics of sugar metabolism.</title>
        <authorList>
            <person name="Cooper E.A."/>
            <person name="Brenton Z.W."/>
            <person name="Flinn B.S."/>
            <person name="Jenkins J."/>
            <person name="Shu S."/>
            <person name="Flowers D."/>
            <person name="Luo F."/>
            <person name="Wang Y."/>
            <person name="Xia P."/>
            <person name="Barry K."/>
            <person name="Daum C."/>
            <person name="Lipzen A."/>
            <person name="Yoshinaga Y."/>
            <person name="Schmutz J."/>
            <person name="Saski C."/>
            <person name="Vermerris W."/>
            <person name="Kresovich S."/>
        </authorList>
    </citation>
    <scope>NUCLEOTIDE SEQUENCE</scope>
</reference>
<dbReference type="EMBL" id="CM027681">
    <property type="protein sequence ID" value="KAG0542580.1"/>
    <property type="molecule type" value="Genomic_DNA"/>
</dbReference>
<dbReference type="Proteomes" id="UP000807115">
    <property type="component" value="Chromosome 2"/>
</dbReference>
<evidence type="ECO:0000256" key="1">
    <source>
        <dbReference type="SAM" id="MobiDB-lite"/>
    </source>
</evidence>
<feature type="compositionally biased region" description="Polar residues" evidence="1">
    <location>
        <begin position="1"/>
        <end position="12"/>
    </location>
</feature>
<comment type="caution">
    <text evidence="2">The sequence shown here is derived from an EMBL/GenBank/DDBJ whole genome shotgun (WGS) entry which is preliminary data.</text>
</comment>
<reference evidence="2" key="2">
    <citation type="submission" date="2020-10" db="EMBL/GenBank/DDBJ databases">
        <authorList>
            <person name="Cooper E.A."/>
            <person name="Brenton Z.W."/>
            <person name="Flinn B.S."/>
            <person name="Jenkins J."/>
            <person name="Shu S."/>
            <person name="Flowers D."/>
            <person name="Luo F."/>
            <person name="Wang Y."/>
            <person name="Xia P."/>
            <person name="Barry K."/>
            <person name="Daum C."/>
            <person name="Lipzen A."/>
            <person name="Yoshinaga Y."/>
            <person name="Schmutz J."/>
            <person name="Saski C."/>
            <person name="Vermerris W."/>
            <person name="Kresovich S."/>
        </authorList>
    </citation>
    <scope>NUCLEOTIDE SEQUENCE</scope>
</reference>
<protein>
    <submittedName>
        <fullName evidence="2">Uncharacterized protein</fullName>
    </submittedName>
</protein>
<evidence type="ECO:0000313" key="3">
    <source>
        <dbReference type="Proteomes" id="UP000807115"/>
    </source>
</evidence>
<dbReference type="AlphaFoldDB" id="A0A921RP35"/>